<dbReference type="Pfam" id="PF13393">
    <property type="entry name" value="tRNA-synt_His"/>
    <property type="match status" value="1"/>
</dbReference>
<dbReference type="Gene3D" id="3.40.50.800">
    <property type="entry name" value="Anticodon-binding domain"/>
    <property type="match status" value="1"/>
</dbReference>
<evidence type="ECO:0000256" key="7">
    <source>
        <dbReference type="PIRSR" id="PIRSR001549-1"/>
    </source>
</evidence>
<evidence type="ECO:0000256" key="8">
    <source>
        <dbReference type="SAM" id="MobiDB-lite"/>
    </source>
</evidence>
<keyword evidence="5" id="KW-0648">Protein biosynthesis</keyword>
<gene>
    <name evidence="10" type="ORF">VSP0166_LOCUS16674</name>
</gene>
<dbReference type="GO" id="GO:0003723">
    <property type="term" value="F:RNA binding"/>
    <property type="evidence" value="ECO:0007669"/>
    <property type="project" value="TreeGrafter"/>
</dbReference>
<dbReference type="InterPro" id="IPR004154">
    <property type="entry name" value="Anticodon-bd"/>
</dbReference>
<feature type="domain" description="Aminoacyl-transfer RNA synthetases class-II family profile" evidence="9">
    <location>
        <begin position="32"/>
        <end position="370"/>
    </location>
</feature>
<dbReference type="InterPro" id="IPR006195">
    <property type="entry name" value="aa-tRNA-synth_II"/>
</dbReference>
<sequence>MMSAQQQGKGKGKGKGKKKKGRKSIVLKTPKGTRDYDPVQMAIREKVINTITSTFKKYGAVTIETPLFELKETLTNKYGEDSKLIYDLEDQGGELCSLRYDLTVPFARHLAMNRIQSMKRYHIGRVYRRDNPSAKQGRWREFYQCDFDIAGKFYEPLLPDAEALTVMVEILKNLNMGKFEVKINSRKLLDGIFAICDVADEMFRTICSSVDKLDKMSWAEVKKEMLTKGLEEEKADKIWEFVQLRGKPKELLEQLTTRGVCEGNESAKEGLKDLEILFDYLEIFDVLDSFSFDLSLARGLDYYTGIIFEAVMIDNSGLSVGSIAGGGRYDGLVEQFGGENVPCIGFSVGVERIFAILEAKEEAKEDKTRPCETEVLIFSNSNSKTGDLMRQRMRILTMFRKAGISAEMVFKMNPRSDFQIKYAKERGIPFLVILSQEDMENGTVSVKYSETSEETRDIQVSDVVEFVKNFKPQ</sequence>
<proteinExistence type="inferred from homology"/>
<dbReference type="InterPro" id="IPR045864">
    <property type="entry name" value="aa-tRNA-synth_II/BPL/LPL"/>
</dbReference>
<evidence type="ECO:0000259" key="9">
    <source>
        <dbReference type="PROSITE" id="PS50862"/>
    </source>
</evidence>
<feature type="binding site" evidence="7">
    <location>
        <position position="148"/>
    </location>
    <ligand>
        <name>L-histidine</name>
        <dbReference type="ChEBI" id="CHEBI:57595"/>
    </ligand>
</feature>
<dbReference type="GO" id="GO:0004821">
    <property type="term" value="F:histidine-tRNA ligase activity"/>
    <property type="evidence" value="ECO:0007669"/>
    <property type="project" value="UniProtKB-EC"/>
</dbReference>
<keyword evidence="4" id="KW-0067">ATP-binding</keyword>
<dbReference type="PROSITE" id="PS50862">
    <property type="entry name" value="AA_TRNA_LIGASE_II"/>
    <property type="match status" value="1"/>
</dbReference>
<evidence type="ECO:0000313" key="10">
    <source>
        <dbReference type="EMBL" id="CAE2238809.1"/>
    </source>
</evidence>
<dbReference type="HAMAP" id="MF_00127">
    <property type="entry name" value="His_tRNA_synth"/>
    <property type="match status" value="1"/>
</dbReference>
<dbReference type="GO" id="GO:0005524">
    <property type="term" value="F:ATP binding"/>
    <property type="evidence" value="ECO:0007669"/>
    <property type="project" value="UniProtKB-KW"/>
</dbReference>
<protein>
    <recommendedName>
        <fullName evidence="2">histidine--tRNA ligase</fullName>
        <ecNumber evidence="2">6.1.1.21</ecNumber>
    </recommendedName>
</protein>
<feature type="binding site" evidence="7">
    <location>
        <begin position="302"/>
        <end position="303"/>
    </location>
    <ligand>
        <name>L-histidine</name>
        <dbReference type="ChEBI" id="CHEBI:57595"/>
    </ligand>
</feature>
<dbReference type="PANTHER" id="PTHR11476:SF7">
    <property type="entry name" value="HISTIDINE--TRNA LIGASE"/>
    <property type="match status" value="1"/>
</dbReference>
<dbReference type="Gene3D" id="3.30.930.10">
    <property type="entry name" value="Bira Bifunctional Protein, Domain 2"/>
    <property type="match status" value="1"/>
</dbReference>
<evidence type="ECO:0000256" key="5">
    <source>
        <dbReference type="ARBA" id="ARBA00022917"/>
    </source>
</evidence>
<evidence type="ECO:0000256" key="3">
    <source>
        <dbReference type="ARBA" id="ARBA00022741"/>
    </source>
</evidence>
<comment type="similarity">
    <text evidence="1">Belongs to the class-II aminoacyl-tRNA synthetase family.</text>
</comment>
<dbReference type="AlphaFoldDB" id="A0A7S4ISX7"/>
<evidence type="ECO:0000256" key="6">
    <source>
        <dbReference type="ARBA" id="ARBA00047639"/>
    </source>
</evidence>
<dbReference type="SUPFAM" id="SSF55681">
    <property type="entry name" value="Class II aaRS and biotin synthetases"/>
    <property type="match status" value="1"/>
</dbReference>
<dbReference type="InterPro" id="IPR041715">
    <property type="entry name" value="HisRS-like_core"/>
</dbReference>
<keyword evidence="3" id="KW-0547">Nucleotide-binding</keyword>
<dbReference type="PIRSF" id="PIRSF001549">
    <property type="entry name" value="His-tRNA_synth"/>
    <property type="match status" value="1"/>
</dbReference>
<dbReference type="CDD" id="cd00773">
    <property type="entry name" value="HisRS-like_core"/>
    <property type="match status" value="1"/>
</dbReference>
<dbReference type="EC" id="6.1.1.21" evidence="2"/>
<feature type="region of interest" description="Disordered" evidence="8">
    <location>
        <begin position="1"/>
        <end position="32"/>
    </location>
</feature>
<dbReference type="Pfam" id="PF03129">
    <property type="entry name" value="HGTP_anticodon"/>
    <property type="match status" value="1"/>
</dbReference>
<dbReference type="InterPro" id="IPR004516">
    <property type="entry name" value="HisRS/HisZ"/>
</dbReference>
<dbReference type="GO" id="GO:0032543">
    <property type="term" value="P:mitochondrial translation"/>
    <property type="evidence" value="ECO:0007669"/>
    <property type="project" value="TreeGrafter"/>
</dbReference>
<organism evidence="10">
    <name type="scientific">Vannella robusta</name>
    <dbReference type="NCBI Taxonomy" id="1487602"/>
    <lineage>
        <taxon>Eukaryota</taxon>
        <taxon>Amoebozoa</taxon>
        <taxon>Discosea</taxon>
        <taxon>Flabellinia</taxon>
        <taxon>Vannellidae</taxon>
        <taxon>Vannella</taxon>
    </lineage>
</organism>
<evidence type="ECO:0000256" key="2">
    <source>
        <dbReference type="ARBA" id="ARBA00012815"/>
    </source>
</evidence>
<feature type="binding site" evidence="7">
    <location>
        <position position="298"/>
    </location>
    <ligand>
        <name>L-histidine</name>
        <dbReference type="ChEBI" id="CHEBI:57595"/>
    </ligand>
</feature>
<dbReference type="GO" id="GO:0005739">
    <property type="term" value="C:mitochondrion"/>
    <property type="evidence" value="ECO:0007669"/>
    <property type="project" value="TreeGrafter"/>
</dbReference>
<dbReference type="FunFam" id="3.30.930.10:FF:000092">
    <property type="entry name" value="Histidyl-tRNA synthetase putative"/>
    <property type="match status" value="1"/>
</dbReference>
<dbReference type="PANTHER" id="PTHR11476">
    <property type="entry name" value="HISTIDYL-TRNA SYNTHETASE"/>
    <property type="match status" value="1"/>
</dbReference>
<reference evidence="10" key="1">
    <citation type="submission" date="2021-01" db="EMBL/GenBank/DDBJ databases">
        <authorList>
            <person name="Corre E."/>
            <person name="Pelletier E."/>
            <person name="Niang G."/>
            <person name="Scheremetjew M."/>
            <person name="Finn R."/>
            <person name="Kale V."/>
            <person name="Holt S."/>
            <person name="Cochrane G."/>
            <person name="Meng A."/>
            <person name="Brown T."/>
            <person name="Cohen L."/>
        </authorList>
    </citation>
    <scope>NUCLEOTIDE SEQUENCE</scope>
    <source>
        <strain evidence="10">DIVA3 518/3/11/1/6</strain>
    </source>
</reference>
<comment type="catalytic activity">
    <reaction evidence="6">
        <text>tRNA(His) + L-histidine + ATP = L-histidyl-tRNA(His) + AMP + diphosphate + H(+)</text>
        <dbReference type="Rhea" id="RHEA:17313"/>
        <dbReference type="Rhea" id="RHEA-COMP:9665"/>
        <dbReference type="Rhea" id="RHEA-COMP:9689"/>
        <dbReference type="ChEBI" id="CHEBI:15378"/>
        <dbReference type="ChEBI" id="CHEBI:30616"/>
        <dbReference type="ChEBI" id="CHEBI:33019"/>
        <dbReference type="ChEBI" id="CHEBI:57595"/>
        <dbReference type="ChEBI" id="CHEBI:78442"/>
        <dbReference type="ChEBI" id="CHEBI:78527"/>
        <dbReference type="ChEBI" id="CHEBI:456215"/>
        <dbReference type="EC" id="6.1.1.21"/>
    </reaction>
</comment>
<dbReference type="GO" id="GO:0006427">
    <property type="term" value="P:histidyl-tRNA aminoacylation"/>
    <property type="evidence" value="ECO:0007669"/>
    <property type="project" value="InterPro"/>
</dbReference>
<dbReference type="SUPFAM" id="SSF52954">
    <property type="entry name" value="Class II aaRS ABD-related"/>
    <property type="match status" value="1"/>
</dbReference>
<feature type="binding site" evidence="7">
    <location>
        <begin position="101"/>
        <end position="103"/>
    </location>
    <ligand>
        <name>L-histidine</name>
        <dbReference type="ChEBI" id="CHEBI:57595"/>
    </ligand>
</feature>
<feature type="binding site" evidence="7">
    <location>
        <position position="144"/>
    </location>
    <ligand>
        <name>L-histidine</name>
        <dbReference type="ChEBI" id="CHEBI:57595"/>
    </ligand>
</feature>
<feature type="binding site" evidence="7">
    <location>
        <position position="128"/>
    </location>
    <ligand>
        <name>L-histidine</name>
        <dbReference type="ChEBI" id="CHEBI:57595"/>
    </ligand>
</feature>
<name>A0A7S4ISX7_9EUKA</name>
<evidence type="ECO:0000256" key="4">
    <source>
        <dbReference type="ARBA" id="ARBA00022840"/>
    </source>
</evidence>
<dbReference type="InterPro" id="IPR015807">
    <property type="entry name" value="His-tRNA-ligase"/>
</dbReference>
<dbReference type="NCBIfam" id="TIGR00442">
    <property type="entry name" value="hisS"/>
    <property type="match status" value="1"/>
</dbReference>
<dbReference type="EMBL" id="HBKP01023880">
    <property type="protein sequence ID" value="CAE2238809.1"/>
    <property type="molecule type" value="Transcribed_RNA"/>
</dbReference>
<dbReference type="InterPro" id="IPR036621">
    <property type="entry name" value="Anticodon-bd_dom_sf"/>
</dbReference>
<dbReference type="GO" id="GO:0005829">
    <property type="term" value="C:cytosol"/>
    <property type="evidence" value="ECO:0007669"/>
    <property type="project" value="TreeGrafter"/>
</dbReference>
<evidence type="ECO:0000256" key="1">
    <source>
        <dbReference type="ARBA" id="ARBA00008226"/>
    </source>
</evidence>
<feature type="compositionally biased region" description="Basic residues" evidence="8">
    <location>
        <begin position="10"/>
        <end position="25"/>
    </location>
</feature>
<accession>A0A7S4ISX7</accession>